<dbReference type="InterPro" id="IPR012337">
    <property type="entry name" value="RNaseH-like_sf"/>
</dbReference>
<evidence type="ECO:0000313" key="1">
    <source>
        <dbReference type="EMBL" id="KFM70695.1"/>
    </source>
</evidence>
<dbReference type="OrthoDB" id="6429528at2759"/>
<dbReference type="GO" id="GO:0003676">
    <property type="term" value="F:nucleic acid binding"/>
    <property type="evidence" value="ECO:0007669"/>
    <property type="project" value="InterPro"/>
</dbReference>
<accession>A0A087U006</accession>
<reference evidence="1 2" key="1">
    <citation type="submission" date="2013-11" db="EMBL/GenBank/DDBJ databases">
        <title>Genome sequencing of Stegodyphus mimosarum.</title>
        <authorList>
            <person name="Bechsgaard J."/>
        </authorList>
    </citation>
    <scope>NUCLEOTIDE SEQUENCE [LARGE SCALE GENOMIC DNA]</scope>
</reference>
<dbReference type="SUPFAM" id="SSF53098">
    <property type="entry name" value="Ribonuclease H-like"/>
    <property type="match status" value="1"/>
</dbReference>
<name>A0A087U006_STEMI</name>
<proteinExistence type="predicted"/>
<dbReference type="Proteomes" id="UP000054359">
    <property type="component" value="Unassembled WGS sequence"/>
</dbReference>
<dbReference type="AlphaFoldDB" id="A0A087U006"/>
<protein>
    <recommendedName>
        <fullName evidence="3">Integrase catalytic domain-containing protein</fullName>
    </recommendedName>
</protein>
<sequence>MFTKFYPCTHLGLPTNFFIEIPTLKGSVPQRVKEKGEIHKVYIALFICAVTRAVHNEVISDIPGKSLNFSLRRFIASRETCKEIYSDNAENFCSTYEVIKGSKRG</sequence>
<dbReference type="Gene3D" id="3.30.420.10">
    <property type="entry name" value="Ribonuclease H-like superfamily/Ribonuclease H"/>
    <property type="match status" value="1"/>
</dbReference>
<evidence type="ECO:0000313" key="2">
    <source>
        <dbReference type="Proteomes" id="UP000054359"/>
    </source>
</evidence>
<dbReference type="InterPro" id="IPR036397">
    <property type="entry name" value="RNaseH_sf"/>
</dbReference>
<organism evidence="1 2">
    <name type="scientific">Stegodyphus mimosarum</name>
    <name type="common">African social velvet spider</name>
    <dbReference type="NCBI Taxonomy" id="407821"/>
    <lineage>
        <taxon>Eukaryota</taxon>
        <taxon>Metazoa</taxon>
        <taxon>Ecdysozoa</taxon>
        <taxon>Arthropoda</taxon>
        <taxon>Chelicerata</taxon>
        <taxon>Arachnida</taxon>
        <taxon>Araneae</taxon>
        <taxon>Araneomorphae</taxon>
        <taxon>Entelegynae</taxon>
        <taxon>Eresoidea</taxon>
        <taxon>Eresidae</taxon>
        <taxon>Stegodyphus</taxon>
    </lineage>
</organism>
<gene>
    <name evidence="1" type="ORF">X975_21316</name>
</gene>
<evidence type="ECO:0008006" key="3">
    <source>
        <dbReference type="Google" id="ProtNLM"/>
    </source>
</evidence>
<keyword evidence="2" id="KW-1185">Reference proteome</keyword>
<feature type="non-terminal residue" evidence="1">
    <location>
        <position position="105"/>
    </location>
</feature>
<dbReference type="EMBL" id="KK117517">
    <property type="protein sequence ID" value="KFM70695.1"/>
    <property type="molecule type" value="Genomic_DNA"/>
</dbReference>